<keyword evidence="5" id="KW-0488">Methylation</keyword>
<dbReference type="GO" id="GO:0015628">
    <property type="term" value="P:protein secretion by the type II secretion system"/>
    <property type="evidence" value="ECO:0007669"/>
    <property type="project" value="InterPro"/>
</dbReference>
<keyword evidence="4" id="KW-1003">Cell membrane</keyword>
<evidence type="ECO:0000256" key="8">
    <source>
        <dbReference type="ARBA" id="ARBA00022989"/>
    </source>
</evidence>
<evidence type="ECO:0000256" key="3">
    <source>
        <dbReference type="ARBA" id="ARBA00020042"/>
    </source>
</evidence>
<evidence type="ECO:0000256" key="9">
    <source>
        <dbReference type="ARBA" id="ARBA00023136"/>
    </source>
</evidence>
<dbReference type="InterPro" id="IPR000983">
    <property type="entry name" value="Bac_GSPG_pilin"/>
</dbReference>
<feature type="domain" description="Type II secretion system protein GspG C-terminal" evidence="12">
    <location>
        <begin position="38"/>
        <end position="145"/>
    </location>
</feature>
<dbReference type="AlphaFoldDB" id="A0A540VSJ0"/>
<dbReference type="InterPro" id="IPR045584">
    <property type="entry name" value="Pilin-like"/>
</dbReference>
<dbReference type="PANTHER" id="PTHR30093">
    <property type="entry name" value="GENERAL SECRETION PATHWAY PROTEIN G"/>
    <property type="match status" value="1"/>
</dbReference>
<dbReference type="Gene3D" id="3.30.700.10">
    <property type="entry name" value="Glycoprotein, Type 4 Pilin"/>
    <property type="match status" value="1"/>
</dbReference>
<dbReference type="PRINTS" id="PR00813">
    <property type="entry name" value="BCTERIALGSPG"/>
</dbReference>
<evidence type="ECO:0000313" key="13">
    <source>
        <dbReference type="EMBL" id="TQE99719.1"/>
    </source>
</evidence>
<dbReference type="GO" id="GO:0005886">
    <property type="term" value="C:plasma membrane"/>
    <property type="evidence" value="ECO:0007669"/>
    <property type="project" value="UniProtKB-SubCell"/>
</dbReference>
<keyword evidence="7 11" id="KW-0812">Transmembrane</keyword>
<keyword evidence="8 11" id="KW-1133">Transmembrane helix</keyword>
<dbReference type="Proteomes" id="UP000315400">
    <property type="component" value="Unassembled WGS sequence"/>
</dbReference>
<comment type="subcellular location">
    <subcellularLocation>
        <location evidence="1">Cell inner membrane</location>
        <topology evidence="1">Single-pass membrane protein</topology>
    </subcellularLocation>
</comment>
<reference evidence="13 14" key="1">
    <citation type="submission" date="2019-06" db="EMBL/GenBank/DDBJ databases">
        <title>Metagenome assembled Genome of Spiribacter salinus SL48-SHIP from the microbial mat of Salt Lake 48 (Novosibirsk region, Russia).</title>
        <authorList>
            <person name="Shipova A."/>
            <person name="Rozanov A.S."/>
            <person name="Bryanskaya A.V."/>
            <person name="Peltek S.E."/>
        </authorList>
    </citation>
    <scope>NUCLEOTIDE SEQUENCE [LARGE SCALE GENOMIC DNA]</scope>
    <source>
        <strain evidence="13">SL48-SHIP-2</strain>
    </source>
</reference>
<evidence type="ECO:0000313" key="14">
    <source>
        <dbReference type="Proteomes" id="UP000315400"/>
    </source>
</evidence>
<dbReference type="InterPro" id="IPR012902">
    <property type="entry name" value="N_methyl_site"/>
</dbReference>
<evidence type="ECO:0000256" key="10">
    <source>
        <dbReference type="SAM" id="MobiDB-lite"/>
    </source>
</evidence>
<dbReference type="GO" id="GO:0015627">
    <property type="term" value="C:type II protein secretion system complex"/>
    <property type="evidence" value="ECO:0007669"/>
    <property type="project" value="InterPro"/>
</dbReference>
<dbReference type="InterPro" id="IPR010054">
    <property type="entry name" value="Type2_sec_GspG"/>
</dbReference>
<dbReference type="EMBL" id="VIFK01000042">
    <property type="protein sequence ID" value="TQE99719.1"/>
    <property type="molecule type" value="Genomic_DNA"/>
</dbReference>
<feature type="transmembrane region" description="Helical" evidence="11">
    <location>
        <begin position="21"/>
        <end position="40"/>
    </location>
</feature>
<evidence type="ECO:0000259" key="12">
    <source>
        <dbReference type="Pfam" id="PF08334"/>
    </source>
</evidence>
<comment type="similarity">
    <text evidence="2">Belongs to the GSP G family.</text>
</comment>
<evidence type="ECO:0000256" key="4">
    <source>
        <dbReference type="ARBA" id="ARBA00022475"/>
    </source>
</evidence>
<organism evidence="13 14">
    <name type="scientific">Spiribacter salinus</name>
    <dbReference type="NCBI Taxonomy" id="1335746"/>
    <lineage>
        <taxon>Bacteria</taxon>
        <taxon>Pseudomonadati</taxon>
        <taxon>Pseudomonadota</taxon>
        <taxon>Gammaproteobacteria</taxon>
        <taxon>Chromatiales</taxon>
        <taxon>Ectothiorhodospiraceae</taxon>
        <taxon>Spiribacter</taxon>
    </lineage>
</organism>
<keyword evidence="9 11" id="KW-0472">Membrane</keyword>
<feature type="region of interest" description="Disordered" evidence="10">
    <location>
        <begin position="127"/>
        <end position="146"/>
    </location>
</feature>
<dbReference type="NCBIfam" id="TIGR02532">
    <property type="entry name" value="IV_pilin_GFxxxE"/>
    <property type="match status" value="1"/>
</dbReference>
<sequence length="146" mass="16158">MNEKRSKSTGLGERGFTLIELLVVLVILGLVAGVAGPRVLQYLDKAKTDTARLQVEELGASLDLFYLDQGRYPSTEEGLRALVEPPTGMQSWNGPYLKKPTLPQDPWGRDYRYRSPGEHGRYDLFTLGADNAEGGTGNDQDVTSWQ</sequence>
<evidence type="ECO:0000256" key="6">
    <source>
        <dbReference type="ARBA" id="ARBA00022519"/>
    </source>
</evidence>
<name>A0A540VSJ0_9GAMM</name>
<dbReference type="PROSITE" id="PS00409">
    <property type="entry name" value="PROKAR_NTER_METHYL"/>
    <property type="match status" value="1"/>
</dbReference>
<dbReference type="SUPFAM" id="SSF54523">
    <property type="entry name" value="Pili subunits"/>
    <property type="match status" value="1"/>
</dbReference>
<keyword evidence="6" id="KW-0997">Cell inner membrane</keyword>
<evidence type="ECO:0000256" key="11">
    <source>
        <dbReference type="SAM" id="Phobius"/>
    </source>
</evidence>
<evidence type="ECO:0000256" key="7">
    <source>
        <dbReference type="ARBA" id="ARBA00022692"/>
    </source>
</evidence>
<evidence type="ECO:0000256" key="5">
    <source>
        <dbReference type="ARBA" id="ARBA00022481"/>
    </source>
</evidence>
<dbReference type="Pfam" id="PF08334">
    <property type="entry name" value="T2SSG"/>
    <property type="match status" value="1"/>
</dbReference>
<accession>A0A540VSJ0</accession>
<gene>
    <name evidence="13" type="primary">gspG</name>
    <name evidence="13" type="ORF">FKY71_07045</name>
</gene>
<dbReference type="NCBIfam" id="TIGR01710">
    <property type="entry name" value="typeII_sec_gspG"/>
    <property type="match status" value="1"/>
</dbReference>
<comment type="caution">
    <text evidence="13">The sequence shown here is derived from an EMBL/GenBank/DDBJ whole genome shotgun (WGS) entry which is preliminary data.</text>
</comment>
<evidence type="ECO:0000256" key="1">
    <source>
        <dbReference type="ARBA" id="ARBA00004377"/>
    </source>
</evidence>
<evidence type="ECO:0000256" key="2">
    <source>
        <dbReference type="ARBA" id="ARBA00009984"/>
    </source>
</evidence>
<dbReference type="InterPro" id="IPR013545">
    <property type="entry name" value="T2SS_protein-GspG_C"/>
</dbReference>
<protein>
    <recommendedName>
        <fullName evidence="3">Type II secretion system core protein G</fullName>
    </recommendedName>
</protein>
<dbReference type="PANTHER" id="PTHR30093:SF45">
    <property type="entry name" value="TYPE II SECRETION SYSTEM CORE PROTEIN G"/>
    <property type="match status" value="1"/>
</dbReference>
<proteinExistence type="inferred from homology"/>
<dbReference type="Pfam" id="PF07963">
    <property type="entry name" value="N_methyl"/>
    <property type="match status" value="1"/>
</dbReference>